<gene>
    <name evidence="3" type="ORF">EGA29_24630</name>
</gene>
<dbReference type="GO" id="GO:0006302">
    <property type="term" value="P:double-strand break repair"/>
    <property type="evidence" value="ECO:0007669"/>
    <property type="project" value="TreeGrafter"/>
</dbReference>
<dbReference type="RefSeq" id="WP_063612212.1">
    <property type="nucleotide sequence ID" value="NZ_CP086266.1"/>
</dbReference>
<evidence type="ECO:0000259" key="2">
    <source>
        <dbReference type="Pfam" id="PF02463"/>
    </source>
</evidence>
<dbReference type="SUPFAM" id="SSF52540">
    <property type="entry name" value="P-loop containing nucleoside triphosphate hydrolases"/>
    <property type="match status" value="1"/>
</dbReference>
<dbReference type="Gene3D" id="3.40.50.300">
    <property type="entry name" value="P-loop containing nucleotide triphosphate hydrolases"/>
    <property type="match status" value="2"/>
</dbReference>
<dbReference type="GO" id="GO:0000731">
    <property type="term" value="P:DNA synthesis involved in DNA repair"/>
    <property type="evidence" value="ECO:0007669"/>
    <property type="project" value="TreeGrafter"/>
</dbReference>
<accession>A0A454TJ15</accession>
<evidence type="ECO:0000313" key="3">
    <source>
        <dbReference type="EMBL" id="RNM00800.1"/>
    </source>
</evidence>
<feature type="coiled-coil region" evidence="1">
    <location>
        <begin position="276"/>
        <end position="313"/>
    </location>
</feature>
<dbReference type="EMBL" id="RJTL01000067">
    <property type="protein sequence ID" value="RNM00800.1"/>
    <property type="molecule type" value="Genomic_DNA"/>
</dbReference>
<keyword evidence="1" id="KW-0175">Coiled coil</keyword>
<evidence type="ECO:0000256" key="1">
    <source>
        <dbReference type="SAM" id="Coils"/>
    </source>
</evidence>
<dbReference type="PANTHER" id="PTHR32182">
    <property type="entry name" value="DNA REPLICATION AND REPAIR PROTEIN RECF"/>
    <property type="match status" value="1"/>
</dbReference>
<protein>
    <submittedName>
        <fullName evidence="3">Chromosome segregation protein SMC</fullName>
    </submittedName>
</protein>
<dbReference type="InterPro" id="IPR003395">
    <property type="entry name" value="RecF/RecN/SMC_N"/>
</dbReference>
<proteinExistence type="predicted"/>
<dbReference type="PANTHER" id="PTHR32182:SF22">
    <property type="entry name" value="ATP-DEPENDENT ENDONUCLEASE, OLD FAMILY-RELATED"/>
    <property type="match status" value="1"/>
</dbReference>
<dbReference type="Proteomes" id="UP000271222">
    <property type="component" value="Unassembled WGS sequence"/>
</dbReference>
<dbReference type="AlphaFoldDB" id="A0A454TJ15"/>
<name>A0A454TJ15_9RALS</name>
<feature type="domain" description="RecF/RecN/SMC N-terminal" evidence="2">
    <location>
        <begin position="81"/>
        <end position="688"/>
    </location>
</feature>
<dbReference type="OrthoDB" id="9789562at2"/>
<dbReference type="Pfam" id="PF02463">
    <property type="entry name" value="SMC_N"/>
    <property type="match status" value="1"/>
</dbReference>
<evidence type="ECO:0000313" key="4">
    <source>
        <dbReference type="Proteomes" id="UP000271222"/>
    </source>
</evidence>
<organism evidence="3 4">
    <name type="scientific">Ralstonia pseudosolanacearum</name>
    <dbReference type="NCBI Taxonomy" id="1310165"/>
    <lineage>
        <taxon>Bacteria</taxon>
        <taxon>Pseudomonadati</taxon>
        <taxon>Pseudomonadota</taxon>
        <taxon>Betaproteobacteria</taxon>
        <taxon>Burkholderiales</taxon>
        <taxon>Burkholderiaceae</taxon>
        <taxon>Ralstonia</taxon>
        <taxon>Ralstonia solanacearum species complex</taxon>
    </lineage>
</organism>
<dbReference type="InterPro" id="IPR027417">
    <property type="entry name" value="P-loop_NTPase"/>
</dbReference>
<comment type="caution">
    <text evidence="3">The sequence shown here is derived from an EMBL/GenBank/DDBJ whole genome shotgun (WGS) entry which is preliminary data.</text>
</comment>
<reference evidence="3 4" key="1">
    <citation type="submission" date="2018-10" db="EMBL/GenBank/DDBJ databases">
        <title>Draft Genome Sequence of Ralstonia pseudosolanacearum (R. solanacearum phylotype I) Strain Tg03 Isolated from Luffa cylindrica in China.</title>
        <authorList>
            <person name="Yuan G.-Q."/>
            <person name="Li Q.-Q."/>
            <person name="Zhang Y.-W."/>
        </authorList>
    </citation>
    <scope>NUCLEOTIDE SEQUENCE [LARGE SCALE GENOMIC DNA]</scope>
    <source>
        <strain evidence="3 4">Tg03</strain>
    </source>
</reference>
<sequence length="862" mass="95540">MSNKILFEDWLNERPRWLQTAAARLLASQRIPEDKDITALADLCLAEASKNPSAKFEAVPAGAFISAISPLNLRLSKIEKINGVNAIQQDAILDLHNKDFAIIYGPNGAGKSGFARLVKNACGARTRTDLLPNVFQAKSVQPSAEFVVVQNGTSESIEWTAEAGPIAKLRHIHVFDSAVAASYVNDKNVASYEPRRMRFISRLIELSERVATELSRRKNALPTKLPQMPPDYSGTKAAIFWAAIKSTTSQAAVDTACAWTTADADERLRIETSLKQQDISGRLKELERQKRLLTQLEAEVRSLRDALSDDKLREVLNSRRDAAEKRKAASDDAERVFSNAPLDGVGKQSWRLMWDQARQYSEELAYPERFFPAVDDGEDKCVLCQQLLDDAARSRLSSFEAYVKGGLETSAKTAEKLHDALIKALPILPSADKWRLDVGLVKIEAADADSLLKSIQARRAAAETAVVVADVPSVSWVQLDDGIEVIKASLIKEGATLIELQKDGKKTEHEKALKELRAREWLTQQKGALEAEIVRRGVIHSMDEAIRLAGTNSLTRKKNDLMNEELAKGYQERFFSEISALGGKRLLVSPEPLQEGKGRISFALTLRDTKQNAAAHAVLSEGESRIVALAAFLADITGSGHATPFVFDDPISSLDQEFEERVADRLVELSRTRQVIVFTHRLSLLALLEDALDKASKNAATIGGLSPSRAFISLRRLGPLVGVVDTLDVRREKPDKGFAKLRDHRLPILRKLLDAGDVGYDTEMKAACGDFRILVERSVEKVMLSGLIERFRRSVQTQQIRSLAKITPDDCMLIDQMMTKYSRFEHSQSDEVDANLPGVDELAGDLKLMIDWVSDFDKRLAA</sequence>